<reference evidence="1" key="2">
    <citation type="journal article" date="2024" name="Plant">
        <title>Genomic evolution and insights into agronomic trait innovations of Sesamum species.</title>
        <authorList>
            <person name="Miao H."/>
            <person name="Wang L."/>
            <person name="Qu L."/>
            <person name="Liu H."/>
            <person name="Sun Y."/>
            <person name="Le M."/>
            <person name="Wang Q."/>
            <person name="Wei S."/>
            <person name="Zheng Y."/>
            <person name="Lin W."/>
            <person name="Duan Y."/>
            <person name="Cao H."/>
            <person name="Xiong S."/>
            <person name="Wang X."/>
            <person name="Wei L."/>
            <person name="Li C."/>
            <person name="Ma Q."/>
            <person name="Ju M."/>
            <person name="Zhao R."/>
            <person name="Li G."/>
            <person name="Mu C."/>
            <person name="Tian Q."/>
            <person name="Mei H."/>
            <person name="Zhang T."/>
            <person name="Gao T."/>
            <person name="Zhang H."/>
        </authorList>
    </citation>
    <scope>NUCLEOTIDE SEQUENCE</scope>
    <source>
        <strain evidence="1">3651</strain>
    </source>
</reference>
<gene>
    <name evidence="1" type="ORF">Salat_1095700</name>
</gene>
<organism evidence="1 2">
    <name type="scientific">Sesamum alatum</name>
    <dbReference type="NCBI Taxonomy" id="300844"/>
    <lineage>
        <taxon>Eukaryota</taxon>
        <taxon>Viridiplantae</taxon>
        <taxon>Streptophyta</taxon>
        <taxon>Embryophyta</taxon>
        <taxon>Tracheophyta</taxon>
        <taxon>Spermatophyta</taxon>
        <taxon>Magnoliopsida</taxon>
        <taxon>eudicotyledons</taxon>
        <taxon>Gunneridae</taxon>
        <taxon>Pentapetalae</taxon>
        <taxon>asterids</taxon>
        <taxon>lamiids</taxon>
        <taxon>Lamiales</taxon>
        <taxon>Pedaliaceae</taxon>
        <taxon>Sesamum</taxon>
    </lineage>
</organism>
<proteinExistence type="predicted"/>
<dbReference type="EMBL" id="JACGWO010000003">
    <property type="protein sequence ID" value="KAK4433334.1"/>
    <property type="molecule type" value="Genomic_DNA"/>
</dbReference>
<reference evidence="1" key="1">
    <citation type="submission" date="2020-06" db="EMBL/GenBank/DDBJ databases">
        <authorList>
            <person name="Li T."/>
            <person name="Hu X."/>
            <person name="Zhang T."/>
            <person name="Song X."/>
            <person name="Zhang H."/>
            <person name="Dai N."/>
            <person name="Sheng W."/>
            <person name="Hou X."/>
            <person name="Wei L."/>
        </authorList>
    </citation>
    <scope>NUCLEOTIDE SEQUENCE</scope>
    <source>
        <strain evidence="1">3651</strain>
        <tissue evidence="1">Leaf</tissue>
    </source>
</reference>
<keyword evidence="2" id="KW-1185">Reference proteome</keyword>
<evidence type="ECO:0000313" key="1">
    <source>
        <dbReference type="EMBL" id="KAK4433334.1"/>
    </source>
</evidence>
<evidence type="ECO:0000313" key="2">
    <source>
        <dbReference type="Proteomes" id="UP001293254"/>
    </source>
</evidence>
<dbReference type="Proteomes" id="UP001293254">
    <property type="component" value="Unassembled WGS sequence"/>
</dbReference>
<accession>A0AAE1YMW4</accession>
<protein>
    <submittedName>
        <fullName evidence="1">Uncharacterized protein</fullName>
    </submittedName>
</protein>
<sequence length="102" mass="11379">MGFCVLWFSGEKRLGRGVMEIIDCSLLAWVGCFLCQEDLLARLEGQKSNPCQPPKIDPCLPNWICSGMALSVTIHTGNFCWDPENLIHGIDPKLRDMPQDSA</sequence>
<name>A0AAE1YMW4_9LAMI</name>
<dbReference type="AlphaFoldDB" id="A0AAE1YMW4"/>
<comment type="caution">
    <text evidence="1">The sequence shown here is derived from an EMBL/GenBank/DDBJ whole genome shotgun (WGS) entry which is preliminary data.</text>
</comment>